<keyword evidence="19" id="KW-1185">Reference proteome</keyword>
<feature type="domain" description="C2H2-type" evidence="16">
    <location>
        <begin position="956"/>
        <end position="984"/>
    </location>
</feature>
<keyword evidence="8" id="KW-0010">Activator</keyword>
<keyword evidence="10" id="KW-0539">Nucleus</keyword>
<feature type="compositionally biased region" description="Basic and acidic residues" evidence="15">
    <location>
        <begin position="658"/>
        <end position="667"/>
    </location>
</feature>
<comment type="function">
    <text evidence="13">Transcriptional activator, essential for early embryonic development and survival of embryonic stem cells (ESCs). Supports cell growth and survival during early development by transcriptionally activating the expression of the translation initiation factor EIF3B, to sustain global translation. Activates the transcription of FLNC.</text>
</comment>
<comment type="caution">
    <text evidence="18">The sequence shown here is derived from an EMBL/GenBank/DDBJ whole genome shotgun (WGS) entry which is preliminary data.</text>
</comment>
<dbReference type="InterPro" id="IPR036236">
    <property type="entry name" value="Znf_C2H2_sf"/>
</dbReference>
<evidence type="ECO:0000256" key="12">
    <source>
        <dbReference type="ARBA" id="ARBA00029959"/>
    </source>
</evidence>
<dbReference type="PANTHER" id="PTHR16515:SF2">
    <property type="entry name" value="PR DOMAIN ZINC FINGER PROTEIN 4"/>
    <property type="match status" value="1"/>
</dbReference>
<name>A0A2T7P0Y8_POMCA</name>
<dbReference type="PROSITE" id="PS50157">
    <property type="entry name" value="ZINC_FINGER_C2H2_2"/>
    <property type="match status" value="10"/>
</dbReference>
<dbReference type="InterPro" id="IPR046341">
    <property type="entry name" value="SET_dom_sf"/>
</dbReference>
<evidence type="ECO:0000313" key="19">
    <source>
        <dbReference type="Proteomes" id="UP000245119"/>
    </source>
</evidence>
<feature type="region of interest" description="Disordered" evidence="15">
    <location>
        <begin position="655"/>
        <end position="689"/>
    </location>
</feature>
<evidence type="ECO:0000256" key="14">
    <source>
        <dbReference type="PROSITE-ProRule" id="PRU00042"/>
    </source>
</evidence>
<dbReference type="InterPro" id="IPR013087">
    <property type="entry name" value="Znf_C2H2_type"/>
</dbReference>
<feature type="domain" description="C2H2-type" evidence="16">
    <location>
        <begin position="1070"/>
        <end position="1098"/>
    </location>
</feature>
<evidence type="ECO:0000256" key="5">
    <source>
        <dbReference type="ARBA" id="ARBA00022833"/>
    </source>
</evidence>
<dbReference type="GO" id="GO:0010468">
    <property type="term" value="P:regulation of gene expression"/>
    <property type="evidence" value="ECO:0007669"/>
    <property type="project" value="TreeGrafter"/>
</dbReference>
<keyword evidence="6" id="KW-0805">Transcription regulation</keyword>
<dbReference type="EMBL" id="PZQS01000007">
    <property type="protein sequence ID" value="PVD27088.1"/>
    <property type="molecule type" value="Genomic_DNA"/>
</dbReference>
<evidence type="ECO:0000256" key="1">
    <source>
        <dbReference type="ARBA" id="ARBA00004123"/>
    </source>
</evidence>
<gene>
    <name evidence="18" type="ORF">C0Q70_12239</name>
</gene>
<organism evidence="18 19">
    <name type="scientific">Pomacea canaliculata</name>
    <name type="common">Golden apple snail</name>
    <dbReference type="NCBI Taxonomy" id="400727"/>
    <lineage>
        <taxon>Eukaryota</taxon>
        <taxon>Metazoa</taxon>
        <taxon>Spiralia</taxon>
        <taxon>Lophotrochozoa</taxon>
        <taxon>Mollusca</taxon>
        <taxon>Gastropoda</taxon>
        <taxon>Caenogastropoda</taxon>
        <taxon>Architaenioglossa</taxon>
        <taxon>Ampullarioidea</taxon>
        <taxon>Ampullariidae</taxon>
        <taxon>Pomacea</taxon>
    </lineage>
</organism>
<protein>
    <recommendedName>
        <fullName evidence="11">PR domain zinc finger protein 10</fullName>
    </recommendedName>
    <alternativeName>
        <fullName evidence="12">PR domain-containing protein 10</fullName>
    </alternativeName>
</protein>
<feature type="domain" description="C2H2-type" evidence="16">
    <location>
        <begin position="625"/>
        <end position="652"/>
    </location>
</feature>
<feature type="domain" description="C2H2-type" evidence="16">
    <location>
        <begin position="984"/>
        <end position="1011"/>
    </location>
</feature>
<feature type="region of interest" description="Disordered" evidence="15">
    <location>
        <begin position="1035"/>
        <end position="1058"/>
    </location>
</feature>
<proteinExistence type="predicted"/>
<keyword evidence="4 14" id="KW-0863">Zinc-finger</keyword>
<evidence type="ECO:0000256" key="11">
    <source>
        <dbReference type="ARBA" id="ARBA00024120"/>
    </source>
</evidence>
<dbReference type="InterPro" id="IPR050331">
    <property type="entry name" value="Zinc_finger"/>
</dbReference>
<feature type="domain" description="C2H2-type" evidence="16">
    <location>
        <begin position="1100"/>
        <end position="1128"/>
    </location>
</feature>
<keyword evidence="5" id="KW-0862">Zinc</keyword>
<feature type="region of interest" description="Disordered" evidence="15">
    <location>
        <begin position="381"/>
        <end position="405"/>
    </location>
</feature>
<keyword evidence="2" id="KW-0479">Metal-binding</keyword>
<evidence type="ECO:0000256" key="10">
    <source>
        <dbReference type="ARBA" id="ARBA00023242"/>
    </source>
</evidence>
<evidence type="ECO:0000256" key="15">
    <source>
        <dbReference type="SAM" id="MobiDB-lite"/>
    </source>
</evidence>
<dbReference type="InterPro" id="IPR044403">
    <property type="entry name" value="PRDM10_PR/SET"/>
</dbReference>
<feature type="domain" description="C2H2-type" evidence="16">
    <location>
        <begin position="899"/>
        <end position="926"/>
    </location>
</feature>
<feature type="domain" description="SET" evidence="17">
    <location>
        <begin position="477"/>
        <end position="596"/>
    </location>
</feature>
<dbReference type="GO" id="GO:0003677">
    <property type="term" value="F:DNA binding"/>
    <property type="evidence" value="ECO:0007669"/>
    <property type="project" value="UniProtKB-KW"/>
</dbReference>
<evidence type="ECO:0000259" key="16">
    <source>
        <dbReference type="PROSITE" id="PS50157"/>
    </source>
</evidence>
<comment type="subcellular location">
    <subcellularLocation>
        <location evidence="1">Nucleus</location>
    </subcellularLocation>
</comment>
<sequence>MDEQVDGPDQGTSEAEEGVWVASSQSAYVAEVSSAALASSSQDNHYVDSHQLAQDYANSGQYDHSHYQDLRPTFSGAYQINAATQQELFQAAHSTFGRITPLTQDSYHHQQDAAESEAMPAYSTITTDAGTQLIAAPTVDSSTLQQGYYVINQDNQVVAVQRVVSPADCTVSQSNISIGPEGREVQPNATLISMPAMSSSGQYVTMEVTSLPAFSSQGEVSTSSVGALRAVIHQAIARSSVPHDIKMEVTMGECDTTQEDLDCESHVGARAFLHAVNLAGHTVGVESDGLHSTMISGPQAVAATVTSAVMDDTLDSSQLSTLQSVAMEAAGSRTLEEHGNVVSLNSSGISDSLGNSVVSAAESSSVGLGPSAYRAIVVEEAPSSDPEQSQPCSSGASQLQTSVPAIQTRKSTRLANFKQEELNSARNRQVYEPGPYNYDELWCEECQVAYHGECPTHHLTVVSDKVVLSRAWASLPNMLQIFRLGQPEESNQPTELGVFAKKAIPKMTQFGPLVGELVDSVDRITNRNFVLILEKPDQTISYFELSDENKCNWMMFVRPAASYSEQNLVAYQHGQDVFFSVIKNIEARQELKVWYAAHYADRMGMKPHELMEADWATLDEQASRFQCCECNRKFRTSMALQRHLLEHETEEPVAVEVNDIKDDKETKSGSGEGADSNNKAASARSGLLRNKARQGGDGFAYQWKKKPSSIYLNKSLKKYQRRPASERLRQTMKSLYKRKGHEGGNQEWVCTHCNLTFDNPSLLNLHTLTHAAEDVGLDEIRKITCDPIIPLGADASSGDDGASAAAGNGIGGNGADGDHNLVCLESCLVCPVCHSQFQNKRDLIEHVAEHAKAPRSQQTVLSNAMCAGRFHMNLLRAFTAQEKLQRHLLCHGEERMKPLECHTCHKRFMNNSALACHLKTHSEKKYYECPMCHEGFDHIGLLKQHVNQHADENGIFKCRDCGKMFDDFNIIRKHIRSFHSEKQYPCSDCPRVFSRPDKLKLHMLRHTSHREFMCETCGRQFKRKDKLKEHTKRMHSAEREAWQLSRPQKPPSLKRFTPKVSPSEYHRFMYKCNHCLIGFKRRGMLVNHLAKRHPETQRDYFCQHCDKVYKSSSKRKAHYLKNHPGAQLPPSSRKKVMLEVTPGIPNQTFSQPVGSITTVPHGCSFCHKQYASKAKLMQHQRKSHPDLVPAISERRKPRSKEEFVTDLAVVPSEEGTSIAVEGYGDVVVAPGTSTDNLQAADLLTQAMSELTQSLQEFRPGSTNITVHAPDTIQLSRLVAAAASTGTPTLLQVQPNGTLQPTTIELTHLTQALGHAQFTTHPAQLNAGATLIAAAAAASQSPQQKVISQPVSISVVTNNEFII</sequence>
<evidence type="ECO:0000259" key="17">
    <source>
        <dbReference type="PROSITE" id="PS50280"/>
    </source>
</evidence>
<dbReference type="PROSITE" id="PS00028">
    <property type="entry name" value="ZINC_FINGER_C2H2_1"/>
    <property type="match status" value="11"/>
</dbReference>
<feature type="compositionally biased region" description="Polar residues" evidence="15">
    <location>
        <begin position="385"/>
        <end position="405"/>
    </location>
</feature>
<feature type="domain" description="C2H2-type" evidence="16">
    <location>
        <begin position="927"/>
        <end position="954"/>
    </location>
</feature>
<evidence type="ECO:0000256" key="4">
    <source>
        <dbReference type="ARBA" id="ARBA00022771"/>
    </source>
</evidence>
<keyword evidence="9" id="KW-0804">Transcription</keyword>
<keyword evidence="7" id="KW-0238">DNA-binding</keyword>
<dbReference type="PROSITE" id="PS50280">
    <property type="entry name" value="SET"/>
    <property type="match status" value="1"/>
</dbReference>
<reference evidence="18 19" key="1">
    <citation type="submission" date="2018-04" db="EMBL/GenBank/DDBJ databases">
        <title>The genome of golden apple snail Pomacea canaliculata provides insight into stress tolerance and invasive adaptation.</title>
        <authorList>
            <person name="Liu C."/>
            <person name="Liu B."/>
            <person name="Ren Y."/>
            <person name="Zhang Y."/>
            <person name="Wang H."/>
            <person name="Li S."/>
            <person name="Jiang F."/>
            <person name="Yin L."/>
            <person name="Zhang G."/>
            <person name="Qian W."/>
            <person name="Fan W."/>
        </authorList>
    </citation>
    <scope>NUCLEOTIDE SEQUENCE [LARGE SCALE GENOMIC DNA]</scope>
    <source>
        <strain evidence="18">SZHN2017</strain>
        <tissue evidence="18">Muscle</tissue>
    </source>
</reference>
<keyword evidence="3" id="KW-0677">Repeat</keyword>
<evidence type="ECO:0000256" key="13">
    <source>
        <dbReference type="ARBA" id="ARBA00093328"/>
    </source>
</evidence>
<feature type="domain" description="C2H2-type" evidence="16">
    <location>
        <begin position="1161"/>
        <end position="1189"/>
    </location>
</feature>
<dbReference type="CDD" id="cd19194">
    <property type="entry name" value="PR-SET_PRDM10"/>
    <property type="match status" value="1"/>
</dbReference>
<dbReference type="Gene3D" id="2.170.270.10">
    <property type="entry name" value="SET domain"/>
    <property type="match status" value="1"/>
</dbReference>
<dbReference type="GO" id="GO:0005634">
    <property type="term" value="C:nucleus"/>
    <property type="evidence" value="ECO:0007669"/>
    <property type="project" value="UniProtKB-SubCell"/>
</dbReference>
<dbReference type="OrthoDB" id="3535323at2759"/>
<evidence type="ECO:0000256" key="2">
    <source>
        <dbReference type="ARBA" id="ARBA00022723"/>
    </source>
</evidence>
<dbReference type="GO" id="GO:0008270">
    <property type="term" value="F:zinc ion binding"/>
    <property type="evidence" value="ECO:0007669"/>
    <property type="project" value="UniProtKB-KW"/>
</dbReference>
<dbReference type="SMART" id="SM00355">
    <property type="entry name" value="ZnF_C2H2"/>
    <property type="match status" value="11"/>
</dbReference>
<dbReference type="SUPFAM" id="SSF57667">
    <property type="entry name" value="beta-beta-alpha zinc fingers"/>
    <property type="match status" value="4"/>
</dbReference>
<dbReference type="Gene3D" id="3.30.160.60">
    <property type="entry name" value="Classic Zinc Finger"/>
    <property type="match status" value="7"/>
</dbReference>
<feature type="domain" description="C2H2-type" evidence="16">
    <location>
        <begin position="748"/>
        <end position="775"/>
    </location>
</feature>
<evidence type="ECO:0000256" key="8">
    <source>
        <dbReference type="ARBA" id="ARBA00023159"/>
    </source>
</evidence>
<evidence type="ECO:0000256" key="3">
    <source>
        <dbReference type="ARBA" id="ARBA00022737"/>
    </source>
</evidence>
<evidence type="ECO:0000313" key="18">
    <source>
        <dbReference type="EMBL" id="PVD27088.1"/>
    </source>
</evidence>
<evidence type="ECO:0000256" key="7">
    <source>
        <dbReference type="ARBA" id="ARBA00023125"/>
    </source>
</evidence>
<dbReference type="InterPro" id="IPR001214">
    <property type="entry name" value="SET_dom"/>
</dbReference>
<evidence type="ECO:0000256" key="6">
    <source>
        <dbReference type="ARBA" id="ARBA00023015"/>
    </source>
</evidence>
<dbReference type="PANTHER" id="PTHR16515">
    <property type="entry name" value="PR DOMAIN ZINC FINGER PROTEIN"/>
    <property type="match status" value="1"/>
</dbReference>
<evidence type="ECO:0000256" key="9">
    <source>
        <dbReference type="ARBA" id="ARBA00023163"/>
    </source>
</evidence>
<feature type="domain" description="C2H2-type" evidence="16">
    <location>
        <begin position="1012"/>
        <end position="1040"/>
    </location>
</feature>
<accession>A0A2T7P0Y8</accession>
<dbReference type="Proteomes" id="UP000245119">
    <property type="component" value="Linkage Group LG7"/>
</dbReference>
<dbReference type="Pfam" id="PF00096">
    <property type="entry name" value="zf-C2H2"/>
    <property type="match status" value="4"/>
</dbReference>
<dbReference type="Pfam" id="PF21549">
    <property type="entry name" value="PRDM2_PR"/>
    <property type="match status" value="1"/>
</dbReference>